<dbReference type="PANTHER" id="PTHR43080:SF26">
    <property type="entry name" value="REGULATORY PROTEIN"/>
    <property type="match status" value="1"/>
</dbReference>
<dbReference type="InterPro" id="IPR000644">
    <property type="entry name" value="CBS_dom"/>
</dbReference>
<evidence type="ECO:0000256" key="1">
    <source>
        <dbReference type="ARBA" id="ARBA00023122"/>
    </source>
</evidence>
<sequence>MEISAFLLPKDQVSYITSSISMLEALEQLEHHYYSAIPIINEEGKYVGTLSEGDLLWKFKNTAGLNFENMREVTVSEIQQHVHNESVEIHAQMEDMLTLAADQNFVPVVDDKGIFLGIIRRKDIIEYYTRNITD</sequence>
<dbReference type="RefSeq" id="WP_020430712.1">
    <property type="nucleotide sequence ID" value="NZ_AGBD01001095.1"/>
</dbReference>
<gene>
    <name evidence="4" type="ORF">PRIO_4330</name>
</gene>
<dbReference type="Proteomes" id="UP000033163">
    <property type="component" value="Chromosome I"/>
</dbReference>
<dbReference type="Pfam" id="PF00571">
    <property type="entry name" value="CBS"/>
    <property type="match status" value="2"/>
</dbReference>
<accession>A0A0E4CXU7</accession>
<evidence type="ECO:0000259" key="3">
    <source>
        <dbReference type="PROSITE" id="PS51371"/>
    </source>
</evidence>
<name>A0A0E4CXU7_9BACL</name>
<dbReference type="Gene3D" id="3.10.580.10">
    <property type="entry name" value="CBS-domain"/>
    <property type="match status" value="1"/>
</dbReference>
<dbReference type="PANTHER" id="PTHR43080">
    <property type="entry name" value="CBS DOMAIN-CONTAINING PROTEIN CBSX3, MITOCHONDRIAL"/>
    <property type="match status" value="1"/>
</dbReference>
<dbReference type="PROSITE" id="PS51371">
    <property type="entry name" value="CBS"/>
    <property type="match status" value="1"/>
</dbReference>
<organism evidence="4 5">
    <name type="scientific">Paenibacillus riograndensis SBR5</name>
    <dbReference type="NCBI Taxonomy" id="1073571"/>
    <lineage>
        <taxon>Bacteria</taxon>
        <taxon>Bacillati</taxon>
        <taxon>Bacillota</taxon>
        <taxon>Bacilli</taxon>
        <taxon>Bacillales</taxon>
        <taxon>Paenibacillaceae</taxon>
        <taxon>Paenibacillus</taxon>
        <taxon>Paenibacillus sonchi group</taxon>
    </lineage>
</organism>
<dbReference type="InterPro" id="IPR046342">
    <property type="entry name" value="CBS_dom_sf"/>
</dbReference>
<dbReference type="InterPro" id="IPR051257">
    <property type="entry name" value="Diverse_CBS-Domain"/>
</dbReference>
<protein>
    <submittedName>
        <fullName evidence="4">CBS domain protein</fullName>
    </submittedName>
</protein>
<dbReference type="AlphaFoldDB" id="A0A0E4CXU7"/>
<evidence type="ECO:0000313" key="4">
    <source>
        <dbReference type="EMBL" id="CQR56732.1"/>
    </source>
</evidence>
<dbReference type="CDD" id="cd09834">
    <property type="entry name" value="CBS_pair_bac"/>
    <property type="match status" value="1"/>
</dbReference>
<keyword evidence="1 2" id="KW-0129">CBS domain</keyword>
<feature type="domain" description="CBS" evidence="3">
    <location>
        <begin position="7"/>
        <end position="65"/>
    </location>
</feature>
<dbReference type="PATRIC" id="fig|1073571.4.peg.4635"/>
<dbReference type="STRING" id="483937.AMQ84_01515"/>
<evidence type="ECO:0000256" key="2">
    <source>
        <dbReference type="PROSITE-ProRule" id="PRU00703"/>
    </source>
</evidence>
<dbReference type="SUPFAM" id="SSF54631">
    <property type="entry name" value="CBS-domain pair"/>
    <property type="match status" value="1"/>
</dbReference>
<dbReference type="KEGG" id="pri:PRIO_4330"/>
<proteinExistence type="predicted"/>
<dbReference type="EMBL" id="LN831776">
    <property type="protein sequence ID" value="CQR56732.1"/>
    <property type="molecule type" value="Genomic_DNA"/>
</dbReference>
<evidence type="ECO:0000313" key="5">
    <source>
        <dbReference type="Proteomes" id="UP000033163"/>
    </source>
</evidence>
<reference evidence="5" key="1">
    <citation type="submission" date="2015-03" db="EMBL/GenBank/DDBJ databases">
        <authorList>
            <person name="Wibberg D."/>
        </authorList>
    </citation>
    <scope>NUCLEOTIDE SEQUENCE [LARGE SCALE GENOMIC DNA]</scope>
</reference>
<dbReference type="HOGENOM" id="CLU_117108_0_0_9"/>